<protein>
    <submittedName>
        <fullName evidence="2">Uncharacterized protein</fullName>
    </submittedName>
</protein>
<evidence type="ECO:0000313" key="3">
    <source>
        <dbReference type="Proteomes" id="UP001165060"/>
    </source>
</evidence>
<organism evidence="2 3">
    <name type="scientific">Tetraparma gracilis</name>
    <dbReference type="NCBI Taxonomy" id="2962635"/>
    <lineage>
        <taxon>Eukaryota</taxon>
        <taxon>Sar</taxon>
        <taxon>Stramenopiles</taxon>
        <taxon>Ochrophyta</taxon>
        <taxon>Bolidophyceae</taxon>
        <taxon>Parmales</taxon>
        <taxon>Triparmaceae</taxon>
        <taxon>Tetraparma</taxon>
    </lineage>
</organism>
<evidence type="ECO:0000313" key="2">
    <source>
        <dbReference type="EMBL" id="GMI54294.1"/>
    </source>
</evidence>
<name>A0ABQ6NB35_9STRA</name>
<feature type="signal peptide" evidence="1">
    <location>
        <begin position="1"/>
        <end position="23"/>
    </location>
</feature>
<keyword evidence="1" id="KW-0732">Signal</keyword>
<accession>A0ABQ6NB35</accession>
<dbReference type="Proteomes" id="UP001165060">
    <property type="component" value="Unassembled WGS sequence"/>
</dbReference>
<dbReference type="EMBL" id="BRYB01006284">
    <property type="protein sequence ID" value="GMI54294.1"/>
    <property type="molecule type" value="Genomic_DNA"/>
</dbReference>
<proteinExistence type="predicted"/>
<gene>
    <name evidence="2" type="ORF">TeGR_g13769</name>
</gene>
<keyword evidence="3" id="KW-1185">Reference proteome</keyword>
<dbReference type="InterPro" id="IPR029033">
    <property type="entry name" value="His_PPase_superfam"/>
</dbReference>
<sequence length="339" mass="37645">MLMMPFLVVSLGCLLWNAPVVLLKSKMAVQGLMYMFFCKDKKWPKHPDPAPEFAEAAKEGRKITRKTVVFFRHGESTWNDTFNKGERNQKEFLIGWLPGLVKALLTELYLLLSGQVDSWFYDAPLSDVGIAQIDKFAGFLAAPAATDEEAELLSLLRGRSARSTVLVSSNLRRALSTVCIGFRERLAANPGEKIVITPALQEISRNPDTLAITPPHAPVTASWIEKEKLPAIQPILTDRVDMSLHTGNKPLNTNGLKRMCAFCEFAFARPEDALVCGGHSLWFRSFFQTFMPHESGHVARKKKMVNGGAVKFDLLRVEGAGGPVYMVEEKSVVVVYGGF</sequence>
<comment type="caution">
    <text evidence="2">The sequence shown here is derived from an EMBL/GenBank/DDBJ whole genome shotgun (WGS) entry which is preliminary data.</text>
</comment>
<reference evidence="2 3" key="1">
    <citation type="journal article" date="2023" name="Commun. Biol.">
        <title>Genome analysis of Parmales, the sister group of diatoms, reveals the evolutionary specialization of diatoms from phago-mixotrophs to photoautotrophs.</title>
        <authorList>
            <person name="Ban H."/>
            <person name="Sato S."/>
            <person name="Yoshikawa S."/>
            <person name="Yamada K."/>
            <person name="Nakamura Y."/>
            <person name="Ichinomiya M."/>
            <person name="Sato N."/>
            <person name="Blanc-Mathieu R."/>
            <person name="Endo H."/>
            <person name="Kuwata A."/>
            <person name="Ogata H."/>
        </authorList>
    </citation>
    <scope>NUCLEOTIDE SEQUENCE [LARGE SCALE GENOMIC DNA]</scope>
</reference>
<dbReference type="Gene3D" id="3.40.50.1240">
    <property type="entry name" value="Phosphoglycerate mutase-like"/>
    <property type="match status" value="1"/>
</dbReference>
<evidence type="ECO:0000256" key="1">
    <source>
        <dbReference type="SAM" id="SignalP"/>
    </source>
</evidence>
<feature type="chain" id="PRO_5046343084" evidence="1">
    <location>
        <begin position="24"/>
        <end position="339"/>
    </location>
</feature>
<dbReference type="SUPFAM" id="SSF53254">
    <property type="entry name" value="Phosphoglycerate mutase-like"/>
    <property type="match status" value="1"/>
</dbReference>